<keyword evidence="3" id="KW-1185">Reference proteome</keyword>
<evidence type="ECO:0000313" key="2">
    <source>
        <dbReference type="EMBL" id="VZO39166.1"/>
    </source>
</evidence>
<organism evidence="2 3">
    <name type="scientific">Occultella aeris</name>
    <dbReference type="NCBI Taxonomy" id="2761496"/>
    <lineage>
        <taxon>Bacteria</taxon>
        <taxon>Bacillati</taxon>
        <taxon>Actinomycetota</taxon>
        <taxon>Actinomycetes</taxon>
        <taxon>Micrococcales</taxon>
        <taxon>Ruaniaceae</taxon>
        <taxon>Occultella</taxon>
    </lineage>
</organism>
<dbReference type="SUPFAM" id="SSF55729">
    <property type="entry name" value="Acyl-CoA N-acyltransferases (Nat)"/>
    <property type="match status" value="1"/>
</dbReference>
<dbReference type="Proteomes" id="UP000419743">
    <property type="component" value="Unassembled WGS sequence"/>
</dbReference>
<comment type="caution">
    <text evidence="2">The sequence shown here is derived from an EMBL/GenBank/DDBJ whole genome shotgun (WGS) entry which is preliminary data.</text>
</comment>
<dbReference type="Pfam" id="PF00583">
    <property type="entry name" value="Acetyltransf_1"/>
    <property type="match status" value="1"/>
</dbReference>
<name>A0A7M4DNY0_9MICO</name>
<proteinExistence type="predicted"/>
<dbReference type="InterPro" id="IPR000182">
    <property type="entry name" value="GNAT_dom"/>
</dbReference>
<gene>
    <name evidence="2" type="ORF">HALOF300_03861</name>
</gene>
<dbReference type="GO" id="GO:0016747">
    <property type="term" value="F:acyltransferase activity, transferring groups other than amino-acyl groups"/>
    <property type="evidence" value="ECO:0007669"/>
    <property type="project" value="InterPro"/>
</dbReference>
<sequence length="198" mass="20267">MPEMVIRSDDPRCAELEGAGWTVVATSWGARLRVTPALLEGLGQVVAGAGQSGTRIRELTVSDADAVLRLDAATAADYPGGIATSHEPLDAAGARDLFTRGRVFGAEHDGVLVAITATEEVGALVETAFTAVDPSHRGQGLATAVKAASVLAHAADGAALFGTGGASVNTASLAMNRAVGYEITETWHTYRPPAESAE</sequence>
<evidence type="ECO:0000313" key="3">
    <source>
        <dbReference type="Proteomes" id="UP000419743"/>
    </source>
</evidence>
<evidence type="ECO:0000259" key="1">
    <source>
        <dbReference type="PROSITE" id="PS51186"/>
    </source>
</evidence>
<reference evidence="2 3" key="1">
    <citation type="submission" date="2019-11" db="EMBL/GenBank/DDBJ databases">
        <authorList>
            <person name="Criscuolo A."/>
        </authorList>
    </citation>
    <scope>NUCLEOTIDE SEQUENCE [LARGE SCALE GENOMIC DNA]</scope>
    <source>
        <strain evidence="2">CIP111667</strain>
    </source>
</reference>
<dbReference type="Gene3D" id="3.40.630.30">
    <property type="match status" value="1"/>
</dbReference>
<feature type="domain" description="N-acetyltransferase" evidence="1">
    <location>
        <begin position="54"/>
        <end position="198"/>
    </location>
</feature>
<dbReference type="AlphaFoldDB" id="A0A7M4DNY0"/>
<dbReference type="EMBL" id="CACRYJ010000057">
    <property type="protein sequence ID" value="VZO39166.1"/>
    <property type="molecule type" value="Genomic_DNA"/>
</dbReference>
<accession>A0A7M4DNY0</accession>
<dbReference type="PROSITE" id="PS51186">
    <property type="entry name" value="GNAT"/>
    <property type="match status" value="1"/>
</dbReference>
<protein>
    <recommendedName>
        <fullName evidence="1">N-acetyltransferase domain-containing protein</fullName>
    </recommendedName>
</protein>
<dbReference type="InterPro" id="IPR016181">
    <property type="entry name" value="Acyl_CoA_acyltransferase"/>
</dbReference>